<dbReference type="EC" id="2.7.13.3" evidence="2"/>
<evidence type="ECO:0000256" key="3">
    <source>
        <dbReference type="ARBA" id="ARBA00022553"/>
    </source>
</evidence>
<comment type="caution">
    <text evidence="11">The sequence shown here is derived from an EMBL/GenBank/DDBJ whole genome shotgun (WGS) entry which is preliminary data.</text>
</comment>
<gene>
    <name evidence="11" type="ORF">EHQ46_17665</name>
</gene>
<dbReference type="PANTHER" id="PTHR43065:SF46">
    <property type="entry name" value="C4-DICARBOXYLATE TRANSPORT SENSOR PROTEIN DCTB"/>
    <property type="match status" value="1"/>
</dbReference>
<dbReference type="Pfam" id="PF01590">
    <property type="entry name" value="GAF"/>
    <property type="match status" value="1"/>
</dbReference>
<dbReference type="InterPro" id="IPR003661">
    <property type="entry name" value="HisK_dim/P_dom"/>
</dbReference>
<dbReference type="PROSITE" id="PS50109">
    <property type="entry name" value="HIS_KIN"/>
    <property type="match status" value="1"/>
</dbReference>
<dbReference type="InterPro" id="IPR005467">
    <property type="entry name" value="His_kinase_dom"/>
</dbReference>
<dbReference type="RefSeq" id="WP_135637504.1">
    <property type="nucleotide sequence ID" value="NZ_RQFU01000026.1"/>
</dbReference>
<dbReference type="PANTHER" id="PTHR43065">
    <property type="entry name" value="SENSOR HISTIDINE KINASE"/>
    <property type="match status" value="1"/>
</dbReference>
<evidence type="ECO:0000256" key="1">
    <source>
        <dbReference type="ARBA" id="ARBA00000085"/>
    </source>
</evidence>
<dbReference type="InterPro" id="IPR003018">
    <property type="entry name" value="GAF"/>
</dbReference>
<dbReference type="InterPro" id="IPR003594">
    <property type="entry name" value="HATPase_dom"/>
</dbReference>
<evidence type="ECO:0000256" key="2">
    <source>
        <dbReference type="ARBA" id="ARBA00012438"/>
    </source>
</evidence>
<keyword evidence="9" id="KW-0175">Coiled coil</keyword>
<dbReference type="InterPro" id="IPR029016">
    <property type="entry name" value="GAF-like_dom_sf"/>
</dbReference>
<evidence type="ECO:0000256" key="5">
    <source>
        <dbReference type="ARBA" id="ARBA00022741"/>
    </source>
</evidence>
<proteinExistence type="predicted"/>
<feature type="domain" description="Histidine kinase" evidence="10">
    <location>
        <begin position="209"/>
        <end position="422"/>
    </location>
</feature>
<dbReference type="PRINTS" id="PR00344">
    <property type="entry name" value="BCTRLSENSOR"/>
</dbReference>
<keyword evidence="8" id="KW-0902">Two-component regulatory system</keyword>
<dbReference type="SUPFAM" id="SSF55781">
    <property type="entry name" value="GAF domain-like"/>
    <property type="match status" value="1"/>
</dbReference>
<feature type="coiled-coil region" evidence="9">
    <location>
        <begin position="166"/>
        <end position="200"/>
    </location>
</feature>
<dbReference type="SUPFAM" id="SSF55874">
    <property type="entry name" value="ATPase domain of HSP90 chaperone/DNA topoisomerase II/histidine kinase"/>
    <property type="match status" value="1"/>
</dbReference>
<organism evidence="11 12">
    <name type="scientific">Leptospira yanagawae</name>
    <dbReference type="NCBI Taxonomy" id="293069"/>
    <lineage>
        <taxon>Bacteria</taxon>
        <taxon>Pseudomonadati</taxon>
        <taxon>Spirochaetota</taxon>
        <taxon>Spirochaetia</taxon>
        <taxon>Leptospirales</taxon>
        <taxon>Leptospiraceae</taxon>
        <taxon>Leptospira</taxon>
    </lineage>
</organism>
<dbReference type="InterPro" id="IPR036890">
    <property type="entry name" value="HATPase_C_sf"/>
</dbReference>
<keyword evidence="3" id="KW-0597">Phosphoprotein</keyword>
<comment type="catalytic activity">
    <reaction evidence="1">
        <text>ATP + protein L-histidine = ADP + protein N-phospho-L-histidine.</text>
        <dbReference type="EC" id="2.7.13.3"/>
    </reaction>
</comment>
<evidence type="ECO:0000256" key="9">
    <source>
        <dbReference type="SAM" id="Coils"/>
    </source>
</evidence>
<evidence type="ECO:0000256" key="4">
    <source>
        <dbReference type="ARBA" id="ARBA00022679"/>
    </source>
</evidence>
<dbReference type="InterPro" id="IPR004358">
    <property type="entry name" value="Sig_transdc_His_kin-like_C"/>
</dbReference>
<dbReference type="SUPFAM" id="SSF47384">
    <property type="entry name" value="Homodimeric domain of signal transducing histidine kinase"/>
    <property type="match status" value="1"/>
</dbReference>
<sequence>MLQGELLSDIIEAVSNTYGNEFLNRLTEKLCRVIGADYTFIGLFDKDNYKSRTVSLVAKGQVVENFDYSLEGTPCANVFENSICFYPSEVQKHFPDDQLLVDMKIDGYIGTPLINSKQEIMGLIVGLFERKIPNKDQILTLFQIFSGRIAAELERLDYERKLEVSNQELELQVKERTSKLEKTLRELSERQNQLIESEKLASLGLLSAGIAHEINNPLNFITGGYYGLLEVVQSSGISQDKIKLYLDAIKVGVERTTKIVKGLNQYTRSGDSLDETISVEEMLENCLVILSHSLRDKIIVKKDFAEGDLFIRGNSGKIHQVFLNIFTNAIQSMEKNGGELSIITSTLDETISIHIEDTGTGIQKEHLSQIAIPFFTTKEPGKGVGLGLSIASKILKEHSGSLEVKSEWGLGTRITIHLPRWMGESM</sequence>
<keyword evidence="4" id="KW-0808">Transferase</keyword>
<keyword evidence="6 11" id="KW-0418">Kinase</keyword>
<protein>
    <recommendedName>
        <fullName evidence="2">histidine kinase</fullName>
        <ecNumber evidence="2">2.7.13.3</ecNumber>
    </recommendedName>
</protein>
<evidence type="ECO:0000259" key="10">
    <source>
        <dbReference type="PROSITE" id="PS50109"/>
    </source>
</evidence>
<evidence type="ECO:0000313" key="12">
    <source>
        <dbReference type="Proteomes" id="UP000298200"/>
    </source>
</evidence>
<keyword evidence="12" id="KW-1185">Reference proteome</keyword>
<reference evidence="12" key="1">
    <citation type="journal article" date="2019" name="PLoS Negl. Trop. Dis.">
        <title>Revisiting the worldwide diversity of Leptospira species in the environment.</title>
        <authorList>
            <person name="Vincent A.T."/>
            <person name="Schiettekatte O."/>
            <person name="Bourhy P."/>
            <person name="Veyrier F.J."/>
            <person name="Picardeau M."/>
        </authorList>
    </citation>
    <scope>NUCLEOTIDE SEQUENCE [LARGE SCALE GENOMIC DNA]</scope>
    <source>
        <strain evidence="12">201800272</strain>
    </source>
</reference>
<evidence type="ECO:0000313" key="11">
    <source>
        <dbReference type="EMBL" id="TGL17055.1"/>
    </source>
</evidence>
<evidence type="ECO:0000256" key="7">
    <source>
        <dbReference type="ARBA" id="ARBA00022840"/>
    </source>
</evidence>
<dbReference type="Gene3D" id="1.10.287.130">
    <property type="match status" value="1"/>
</dbReference>
<accession>A0ABY2LX14</accession>
<dbReference type="GO" id="GO:0016301">
    <property type="term" value="F:kinase activity"/>
    <property type="evidence" value="ECO:0007669"/>
    <property type="project" value="UniProtKB-KW"/>
</dbReference>
<dbReference type="Pfam" id="PF02518">
    <property type="entry name" value="HATPase_c"/>
    <property type="match status" value="1"/>
</dbReference>
<name>A0ABY2LX14_9LEPT</name>
<dbReference type="CDD" id="cd00082">
    <property type="entry name" value="HisKA"/>
    <property type="match status" value="1"/>
</dbReference>
<dbReference type="SMART" id="SM00387">
    <property type="entry name" value="HATPase_c"/>
    <property type="match status" value="1"/>
</dbReference>
<evidence type="ECO:0000256" key="6">
    <source>
        <dbReference type="ARBA" id="ARBA00022777"/>
    </source>
</evidence>
<dbReference type="Gene3D" id="3.30.565.10">
    <property type="entry name" value="Histidine kinase-like ATPase, C-terminal domain"/>
    <property type="match status" value="1"/>
</dbReference>
<dbReference type="EMBL" id="RQFU01000026">
    <property type="protein sequence ID" value="TGL17055.1"/>
    <property type="molecule type" value="Genomic_DNA"/>
</dbReference>
<dbReference type="Proteomes" id="UP000298200">
    <property type="component" value="Unassembled WGS sequence"/>
</dbReference>
<dbReference type="SMART" id="SM00065">
    <property type="entry name" value="GAF"/>
    <property type="match status" value="1"/>
</dbReference>
<evidence type="ECO:0000256" key="8">
    <source>
        <dbReference type="ARBA" id="ARBA00023012"/>
    </source>
</evidence>
<dbReference type="SMART" id="SM00388">
    <property type="entry name" value="HisKA"/>
    <property type="match status" value="1"/>
</dbReference>
<keyword evidence="7" id="KW-0067">ATP-binding</keyword>
<dbReference type="InterPro" id="IPR036097">
    <property type="entry name" value="HisK_dim/P_sf"/>
</dbReference>
<dbReference type="Gene3D" id="3.30.450.40">
    <property type="match status" value="1"/>
</dbReference>
<keyword evidence="5" id="KW-0547">Nucleotide-binding</keyword>